<proteinExistence type="predicted"/>
<gene>
    <name evidence="1" type="primary">ATG22_6</name>
    <name evidence="1" type="ORF">DSO57_1039495</name>
</gene>
<dbReference type="Proteomes" id="UP001165960">
    <property type="component" value="Unassembled WGS sequence"/>
</dbReference>
<organism evidence="1 2">
    <name type="scientific">Entomophthora muscae</name>
    <dbReference type="NCBI Taxonomy" id="34485"/>
    <lineage>
        <taxon>Eukaryota</taxon>
        <taxon>Fungi</taxon>
        <taxon>Fungi incertae sedis</taxon>
        <taxon>Zoopagomycota</taxon>
        <taxon>Entomophthoromycotina</taxon>
        <taxon>Entomophthoromycetes</taxon>
        <taxon>Entomophthorales</taxon>
        <taxon>Entomophthoraceae</taxon>
        <taxon>Entomophthora</taxon>
    </lineage>
</organism>
<protein>
    <submittedName>
        <fullName evidence="1">Autophagy protein 22</fullName>
    </submittedName>
</protein>
<name>A0ACC2S0G8_9FUNG</name>
<comment type="caution">
    <text evidence="1">The sequence shown here is derived from an EMBL/GenBank/DDBJ whole genome shotgun (WGS) entry which is preliminary data.</text>
</comment>
<evidence type="ECO:0000313" key="2">
    <source>
        <dbReference type="Proteomes" id="UP001165960"/>
    </source>
</evidence>
<keyword evidence="2" id="KW-1185">Reference proteome</keyword>
<accession>A0ACC2S0G8</accession>
<sequence>MRFWIDEFLKEIRWNLKNELGFSLGRSIWEWVRGANQKENLATRSWSLLIPEMEFSFINTRAGYQALDMTRINPVEPTPGGPVSKHEKWGFYMFGFATEPFYATAMAVCIPIILETLSAEAGYEYDLVTPCNVTGTYQCKVNFGGWWFDTSSFTLYVTAVSVAVQALVFISLSSIADYGNLRKPMLLGSASISALFSILFLTIVKSEHYWLAALYTIIANVSFGASYVFYYAYVPTLTQFSAEVMSALPSAASSVREQVANEISGNGFAFGYLGAVINLAFSVGLIFLTKDVVPVSTYPLQLACAFTGVWMFVFMSATAKWLENRPGAKLPAGESYLLFSWKQIIFTLRNARHLSQAFMFLLSWFIMSDAVSTIVSIAIIFAKKNLGLTLSDLMMAALIVPLSAGAGCIFWARLRSLFKLSTKTMILIVTALYVTLPIYGLIGLTDVGFGLVTKIEVFIFAVLHGFLLGAIQSFYRVLYSEMLPPGKENEFFGLYEITDKGSSWIGPLVVGAITELTGNIRHGFFFLVISMIIPFFITLNVDPALGIKQARAYEDKIKEQFSLHVGLEDM</sequence>
<reference evidence="1" key="1">
    <citation type="submission" date="2022-04" db="EMBL/GenBank/DDBJ databases">
        <title>Genome of the entomopathogenic fungus Entomophthora muscae.</title>
        <authorList>
            <person name="Elya C."/>
            <person name="Lovett B.R."/>
            <person name="Lee E."/>
            <person name="Macias A.M."/>
            <person name="Hajek A.E."/>
            <person name="De Bivort B.L."/>
            <person name="Kasson M.T."/>
            <person name="De Fine Licht H.H."/>
            <person name="Stajich J.E."/>
        </authorList>
    </citation>
    <scope>NUCLEOTIDE SEQUENCE</scope>
    <source>
        <strain evidence="1">Berkeley</strain>
    </source>
</reference>
<dbReference type="EMBL" id="QTSX02006358">
    <property type="protein sequence ID" value="KAJ9055796.1"/>
    <property type="molecule type" value="Genomic_DNA"/>
</dbReference>
<evidence type="ECO:0000313" key="1">
    <source>
        <dbReference type="EMBL" id="KAJ9055796.1"/>
    </source>
</evidence>